<keyword evidence="1" id="KW-0472">Membrane</keyword>
<keyword evidence="1" id="KW-0812">Transmembrane</keyword>
<sequence>MYYLVLNVHFLEGVYQTRYKTNISLWELSCTSCGLLPFRGVAKTRQVLFFMSTMLLVGRPILLLACVTAISNKLAVATYAKTSELSFYLSAWWVVTFIKTLC</sequence>
<evidence type="ECO:0000256" key="1">
    <source>
        <dbReference type="SAM" id="Phobius"/>
    </source>
</evidence>
<dbReference type="EMBL" id="EAAA01001133">
    <property type="status" value="NOT_ANNOTATED_CDS"/>
    <property type="molecule type" value="Genomic_DNA"/>
</dbReference>
<reference evidence="2" key="4">
    <citation type="submission" date="2025-09" db="UniProtKB">
        <authorList>
            <consortium name="Ensembl"/>
        </authorList>
    </citation>
    <scope>IDENTIFICATION</scope>
</reference>
<dbReference type="HOGENOM" id="CLU_2283695_0_0_1"/>
<name>F6XLY7_CIOIN</name>
<reference evidence="2" key="2">
    <citation type="journal article" date="2008" name="Genome Biol.">
        <title>Improved genome assembly and evidence-based global gene model set for the chordate Ciona intestinalis: new insight into intron and operon populations.</title>
        <authorList>
            <person name="Satou Y."/>
            <person name="Mineta K."/>
            <person name="Ogasawara M."/>
            <person name="Sasakura Y."/>
            <person name="Shoguchi E."/>
            <person name="Ueno K."/>
            <person name="Yamada L."/>
            <person name="Matsumoto J."/>
            <person name="Wasserscheid J."/>
            <person name="Dewar K."/>
            <person name="Wiley G.B."/>
            <person name="Macmil S.L."/>
            <person name="Roe B.A."/>
            <person name="Zeller R.W."/>
            <person name="Hastings K.E."/>
            <person name="Lemaire P."/>
            <person name="Lindquist E."/>
            <person name="Endo T."/>
            <person name="Hotta K."/>
            <person name="Inaba K."/>
        </authorList>
    </citation>
    <scope>NUCLEOTIDE SEQUENCE [LARGE SCALE GENOMIC DNA]</scope>
    <source>
        <strain evidence="2">wild type</strain>
    </source>
</reference>
<accession>F6XLY7</accession>
<keyword evidence="3" id="KW-1185">Reference proteome</keyword>
<evidence type="ECO:0000313" key="3">
    <source>
        <dbReference type="Proteomes" id="UP000008144"/>
    </source>
</evidence>
<evidence type="ECO:0000313" key="2">
    <source>
        <dbReference type="Ensembl" id="ENSCINP00000026186.2"/>
    </source>
</evidence>
<dbReference type="InParanoid" id="F6XLY7"/>
<dbReference type="Ensembl" id="ENSCINT00000026432.2">
    <property type="protein sequence ID" value="ENSCINP00000026186.2"/>
    <property type="gene ID" value="ENSCING00000014488.2"/>
</dbReference>
<feature type="transmembrane region" description="Helical" evidence="1">
    <location>
        <begin position="47"/>
        <end position="70"/>
    </location>
</feature>
<dbReference type="Proteomes" id="UP000008144">
    <property type="component" value="Chromosome 13"/>
</dbReference>
<reference evidence="2" key="3">
    <citation type="submission" date="2025-08" db="UniProtKB">
        <authorList>
            <consortium name="Ensembl"/>
        </authorList>
    </citation>
    <scope>IDENTIFICATION</scope>
</reference>
<keyword evidence="1" id="KW-1133">Transmembrane helix</keyword>
<protein>
    <submittedName>
        <fullName evidence="2">Uncharacterized protein</fullName>
    </submittedName>
</protein>
<reference evidence="3" key="1">
    <citation type="journal article" date="2002" name="Science">
        <title>The draft genome of Ciona intestinalis: insights into chordate and vertebrate origins.</title>
        <authorList>
            <person name="Dehal P."/>
            <person name="Satou Y."/>
            <person name="Campbell R.K."/>
            <person name="Chapman J."/>
            <person name="Degnan B."/>
            <person name="De Tomaso A."/>
            <person name="Davidson B."/>
            <person name="Di Gregorio A."/>
            <person name="Gelpke M."/>
            <person name="Goodstein D.M."/>
            <person name="Harafuji N."/>
            <person name="Hastings K.E."/>
            <person name="Ho I."/>
            <person name="Hotta K."/>
            <person name="Huang W."/>
            <person name="Kawashima T."/>
            <person name="Lemaire P."/>
            <person name="Martinez D."/>
            <person name="Meinertzhagen I.A."/>
            <person name="Necula S."/>
            <person name="Nonaka M."/>
            <person name="Putnam N."/>
            <person name="Rash S."/>
            <person name="Saiga H."/>
            <person name="Satake M."/>
            <person name="Terry A."/>
            <person name="Yamada L."/>
            <person name="Wang H.G."/>
            <person name="Awazu S."/>
            <person name="Azumi K."/>
            <person name="Boore J."/>
            <person name="Branno M."/>
            <person name="Chin-Bow S."/>
            <person name="DeSantis R."/>
            <person name="Doyle S."/>
            <person name="Francino P."/>
            <person name="Keys D.N."/>
            <person name="Haga S."/>
            <person name="Hayashi H."/>
            <person name="Hino K."/>
            <person name="Imai K.S."/>
            <person name="Inaba K."/>
            <person name="Kano S."/>
            <person name="Kobayashi K."/>
            <person name="Kobayashi M."/>
            <person name="Lee B.I."/>
            <person name="Makabe K.W."/>
            <person name="Manohar C."/>
            <person name="Matassi G."/>
            <person name="Medina M."/>
            <person name="Mochizuki Y."/>
            <person name="Mount S."/>
            <person name="Morishita T."/>
            <person name="Miura S."/>
            <person name="Nakayama A."/>
            <person name="Nishizaka S."/>
            <person name="Nomoto H."/>
            <person name="Ohta F."/>
            <person name="Oishi K."/>
            <person name="Rigoutsos I."/>
            <person name="Sano M."/>
            <person name="Sasaki A."/>
            <person name="Sasakura Y."/>
            <person name="Shoguchi E."/>
            <person name="Shin-i T."/>
            <person name="Spagnuolo A."/>
            <person name="Stainier D."/>
            <person name="Suzuki M.M."/>
            <person name="Tassy O."/>
            <person name="Takatori N."/>
            <person name="Tokuoka M."/>
            <person name="Yagi K."/>
            <person name="Yoshizaki F."/>
            <person name="Wada S."/>
            <person name="Zhang C."/>
            <person name="Hyatt P.D."/>
            <person name="Larimer F."/>
            <person name="Detter C."/>
            <person name="Doggett N."/>
            <person name="Glavina T."/>
            <person name="Hawkins T."/>
            <person name="Richardson P."/>
            <person name="Lucas S."/>
            <person name="Kohara Y."/>
            <person name="Levine M."/>
            <person name="Satoh N."/>
            <person name="Rokhsar D.S."/>
        </authorList>
    </citation>
    <scope>NUCLEOTIDE SEQUENCE [LARGE SCALE GENOMIC DNA]</scope>
</reference>
<organism evidence="2 3">
    <name type="scientific">Ciona intestinalis</name>
    <name type="common">Transparent sea squirt</name>
    <name type="synonym">Ascidia intestinalis</name>
    <dbReference type="NCBI Taxonomy" id="7719"/>
    <lineage>
        <taxon>Eukaryota</taxon>
        <taxon>Metazoa</taxon>
        <taxon>Chordata</taxon>
        <taxon>Tunicata</taxon>
        <taxon>Ascidiacea</taxon>
        <taxon>Phlebobranchia</taxon>
        <taxon>Cionidae</taxon>
        <taxon>Ciona</taxon>
    </lineage>
</organism>
<proteinExistence type="predicted"/>
<dbReference type="AlphaFoldDB" id="F6XLY7"/>